<keyword evidence="9" id="KW-0969">Cilium</keyword>
<evidence type="ECO:0000256" key="5">
    <source>
        <dbReference type="ARBA" id="ARBA00022741"/>
    </source>
</evidence>
<evidence type="ECO:0000259" key="14">
    <source>
        <dbReference type="Pfam" id="PF12781"/>
    </source>
</evidence>
<dbReference type="Pfam" id="PF03028">
    <property type="entry name" value="Dynein_heavy"/>
    <property type="match status" value="1"/>
</dbReference>
<evidence type="ECO:0000256" key="1">
    <source>
        <dbReference type="ARBA" id="ARBA00004430"/>
    </source>
</evidence>
<keyword evidence="8" id="KW-0175">Coiled coil</keyword>
<evidence type="ECO:0000256" key="7">
    <source>
        <dbReference type="ARBA" id="ARBA00023017"/>
    </source>
</evidence>
<dbReference type="PANTHER" id="PTHR22878">
    <property type="entry name" value="DYNEIN HEAVY CHAIN 6, AXONEMAL-LIKE-RELATED"/>
    <property type="match status" value="1"/>
</dbReference>
<gene>
    <name evidence="16" type="primary">jg117</name>
    <name evidence="16" type="ORF">PAEG_LOCUS4976</name>
</gene>
<evidence type="ECO:0000256" key="4">
    <source>
        <dbReference type="ARBA" id="ARBA00022701"/>
    </source>
</evidence>
<protein>
    <submittedName>
        <fullName evidence="16">Jg117 protein</fullName>
    </submittedName>
</protein>
<evidence type="ECO:0000256" key="9">
    <source>
        <dbReference type="ARBA" id="ARBA00023069"/>
    </source>
</evidence>
<keyword evidence="4" id="KW-0493">Microtubule</keyword>
<accession>A0A8S4QRX0</accession>
<dbReference type="FunFam" id="3.40.50.300:FF:000362">
    <property type="entry name" value="Dynein, axonemal, heavy chain 6"/>
    <property type="match status" value="1"/>
</dbReference>
<dbReference type="Pfam" id="PF12781">
    <property type="entry name" value="AAA_9"/>
    <property type="match status" value="1"/>
</dbReference>
<organism evidence="16 17">
    <name type="scientific">Pararge aegeria aegeria</name>
    <dbReference type="NCBI Taxonomy" id="348720"/>
    <lineage>
        <taxon>Eukaryota</taxon>
        <taxon>Metazoa</taxon>
        <taxon>Ecdysozoa</taxon>
        <taxon>Arthropoda</taxon>
        <taxon>Hexapoda</taxon>
        <taxon>Insecta</taxon>
        <taxon>Pterygota</taxon>
        <taxon>Neoptera</taxon>
        <taxon>Endopterygota</taxon>
        <taxon>Lepidoptera</taxon>
        <taxon>Glossata</taxon>
        <taxon>Ditrysia</taxon>
        <taxon>Papilionoidea</taxon>
        <taxon>Nymphalidae</taxon>
        <taxon>Satyrinae</taxon>
        <taxon>Satyrini</taxon>
        <taxon>Parargina</taxon>
        <taxon>Pararge</taxon>
    </lineage>
</organism>
<keyword evidence="12" id="KW-0966">Cell projection</keyword>
<evidence type="ECO:0000256" key="6">
    <source>
        <dbReference type="ARBA" id="ARBA00022840"/>
    </source>
</evidence>
<evidence type="ECO:0000259" key="13">
    <source>
        <dbReference type="Pfam" id="PF03028"/>
    </source>
</evidence>
<dbReference type="AlphaFoldDB" id="A0A8S4QRX0"/>
<dbReference type="GO" id="GO:0045505">
    <property type="term" value="F:dynein intermediate chain binding"/>
    <property type="evidence" value="ECO:0007669"/>
    <property type="project" value="InterPro"/>
</dbReference>
<dbReference type="GO" id="GO:0005524">
    <property type="term" value="F:ATP binding"/>
    <property type="evidence" value="ECO:0007669"/>
    <property type="project" value="UniProtKB-KW"/>
</dbReference>
<comment type="subcellular location">
    <subcellularLocation>
        <location evidence="1">Cytoplasm</location>
        <location evidence="1">Cytoskeleton</location>
        <location evidence="1">Cilium axoneme</location>
    </subcellularLocation>
</comment>
<evidence type="ECO:0000256" key="2">
    <source>
        <dbReference type="ARBA" id="ARBA00008887"/>
    </source>
</evidence>
<dbReference type="EMBL" id="CAKXAJ010017680">
    <property type="protein sequence ID" value="CAH2217054.1"/>
    <property type="molecule type" value="Genomic_DNA"/>
</dbReference>
<evidence type="ECO:0000256" key="10">
    <source>
        <dbReference type="ARBA" id="ARBA00023175"/>
    </source>
</evidence>
<dbReference type="GO" id="GO:0030286">
    <property type="term" value="C:dynein complex"/>
    <property type="evidence" value="ECO:0007669"/>
    <property type="project" value="UniProtKB-KW"/>
</dbReference>
<dbReference type="InterPro" id="IPR035706">
    <property type="entry name" value="AAA_9"/>
</dbReference>
<evidence type="ECO:0000259" key="15">
    <source>
        <dbReference type="Pfam" id="PF18198"/>
    </source>
</evidence>
<feature type="domain" description="Dynein heavy chain AAA lid" evidence="15">
    <location>
        <begin position="468"/>
        <end position="607"/>
    </location>
</feature>
<dbReference type="PANTHER" id="PTHR22878:SF73">
    <property type="entry name" value="DYNEIN AXONEMAL HEAVY CHAIN 1"/>
    <property type="match status" value="1"/>
</dbReference>
<keyword evidence="6" id="KW-0067">ATP-binding</keyword>
<dbReference type="GO" id="GO:0005930">
    <property type="term" value="C:axoneme"/>
    <property type="evidence" value="ECO:0007669"/>
    <property type="project" value="UniProtKB-SubCell"/>
</dbReference>
<proteinExistence type="inferred from homology"/>
<evidence type="ECO:0000256" key="8">
    <source>
        <dbReference type="ARBA" id="ARBA00023054"/>
    </source>
</evidence>
<dbReference type="Proteomes" id="UP000838756">
    <property type="component" value="Unassembled WGS sequence"/>
</dbReference>
<dbReference type="GO" id="GO:0008569">
    <property type="term" value="F:minus-end-directed microtubule motor activity"/>
    <property type="evidence" value="ECO:0007669"/>
    <property type="project" value="InterPro"/>
</dbReference>
<feature type="domain" description="Dynein heavy chain ATP-binding dynein motor region" evidence="14">
    <location>
        <begin position="1"/>
        <end position="74"/>
    </location>
</feature>
<feature type="non-terminal residue" evidence="16">
    <location>
        <position position="1"/>
    </location>
</feature>
<sequence length="666" mass="75612">GLAEQLLSIVVAQERPDLEELRGQLIVSRAQLSTQLAEMQADILYGLSNSEGSPVDDLPLILTLEAIKIKSAEILIKVEDIERTSAEIDDARQGYVPVANRGQILFFCLSGMANVDPMYQYSLEWFVKLFVRSMSETEPNEDIFERVETIIDHFTFLLYQNVCRSLFERHKLLFAFLLCARILLDKGVIRSQEFNFLLNGAKIEEELDNPEPKWVSTRMWLDMQQLASLPTMHQFVIDFPNQIKFFKSYYDAWNPHNICVPCSARLLRGFRGTLLPSTMGSAIHWGSKPWRECCDASLGARFVEPQPADLAALYAESDPLAPIIFVLSTGTDPAADLLKFADKMKMGKRFESISLGQGQGPIAEAMMRVGCDFGNWVFFQNCHLSPSWMPVLELNVEQILPEVVHKDFRLWLTSTPSPFFPVALLQNGYKMTVEPPRGIKANLLKAYMNQVPDFIDYFNSSDTKVPNFKWLLFSLCLFHGVVLERRKFGPLGFNIPYEFTDGDLRICISQLHMFLTEYSEVPLRMLTYTAGHINYGGRVTDDWDRRCLLCLLSDYYTTAVLNDRCIFDESGAYKQQPSWFTIDDYTKYIRTLPLNDDPSLFGLHSNANISYATSETRTCINILSNLQPKEVIGEGGLSAEEMTELAAKDILGVLPPLLDQKLIATT</sequence>
<comment type="similarity">
    <text evidence="2">Belongs to the dynein heavy chain family.</text>
</comment>
<dbReference type="InterPro" id="IPR026983">
    <property type="entry name" value="DHC"/>
</dbReference>
<evidence type="ECO:0000313" key="16">
    <source>
        <dbReference type="EMBL" id="CAH2217054.1"/>
    </source>
</evidence>
<dbReference type="InterPro" id="IPR041658">
    <property type="entry name" value="AAA_lid_11"/>
</dbReference>
<dbReference type="OrthoDB" id="424310at2759"/>
<feature type="domain" description="Dynein heavy chain region D6 P-loop" evidence="13">
    <location>
        <begin position="319"/>
        <end position="432"/>
    </location>
</feature>
<dbReference type="InterPro" id="IPR042219">
    <property type="entry name" value="AAA_lid_11_sf"/>
</dbReference>
<dbReference type="Gene3D" id="1.10.8.720">
    <property type="entry name" value="Region D6 of dynein motor"/>
    <property type="match status" value="1"/>
</dbReference>
<dbReference type="GO" id="GO:0051959">
    <property type="term" value="F:dynein light intermediate chain binding"/>
    <property type="evidence" value="ECO:0007669"/>
    <property type="project" value="InterPro"/>
</dbReference>
<dbReference type="Gene3D" id="6.10.140.1060">
    <property type="match status" value="1"/>
</dbReference>
<keyword evidence="7" id="KW-0243">Dynein</keyword>
<dbReference type="FunFam" id="1.10.8.720:FF:000001">
    <property type="entry name" value="dynein heavy chain 7, axonemal"/>
    <property type="match status" value="1"/>
</dbReference>
<dbReference type="FunFam" id="1.10.8.1220:FF:000001">
    <property type="entry name" value="Dynein axonemal heavy chain 5"/>
    <property type="match status" value="1"/>
</dbReference>
<evidence type="ECO:0000313" key="17">
    <source>
        <dbReference type="Proteomes" id="UP000838756"/>
    </source>
</evidence>
<dbReference type="Gene3D" id="1.10.8.1220">
    <property type="match status" value="1"/>
</dbReference>
<comment type="caution">
    <text evidence="16">The sequence shown here is derived from an EMBL/GenBank/DDBJ whole genome shotgun (WGS) entry which is preliminary data.</text>
</comment>
<name>A0A8S4QRX0_9NEOP</name>
<dbReference type="InterPro" id="IPR004273">
    <property type="entry name" value="Dynein_heavy_D6_P-loop"/>
</dbReference>
<dbReference type="InterPro" id="IPR027417">
    <property type="entry name" value="P-loop_NTPase"/>
</dbReference>
<keyword evidence="10" id="KW-0505">Motor protein</keyword>
<keyword evidence="11" id="KW-0206">Cytoskeleton</keyword>
<dbReference type="GO" id="GO:0005874">
    <property type="term" value="C:microtubule"/>
    <property type="evidence" value="ECO:0007669"/>
    <property type="project" value="UniProtKB-KW"/>
</dbReference>
<evidence type="ECO:0000256" key="11">
    <source>
        <dbReference type="ARBA" id="ARBA00023212"/>
    </source>
</evidence>
<dbReference type="Gene3D" id="3.40.50.300">
    <property type="entry name" value="P-loop containing nucleotide triphosphate hydrolases"/>
    <property type="match status" value="1"/>
</dbReference>
<reference evidence="16" key="1">
    <citation type="submission" date="2022-03" db="EMBL/GenBank/DDBJ databases">
        <authorList>
            <person name="Lindestad O."/>
        </authorList>
    </citation>
    <scope>NUCLEOTIDE SEQUENCE</scope>
</reference>
<keyword evidence="3" id="KW-0963">Cytoplasm</keyword>
<dbReference type="Pfam" id="PF18198">
    <property type="entry name" value="AAA_lid_11"/>
    <property type="match status" value="1"/>
</dbReference>
<evidence type="ECO:0000256" key="12">
    <source>
        <dbReference type="ARBA" id="ARBA00023273"/>
    </source>
</evidence>
<keyword evidence="5" id="KW-0547">Nucleotide-binding</keyword>
<keyword evidence="17" id="KW-1185">Reference proteome</keyword>
<dbReference type="GO" id="GO:0007018">
    <property type="term" value="P:microtubule-based movement"/>
    <property type="evidence" value="ECO:0007669"/>
    <property type="project" value="InterPro"/>
</dbReference>
<evidence type="ECO:0000256" key="3">
    <source>
        <dbReference type="ARBA" id="ARBA00022490"/>
    </source>
</evidence>